<feature type="domain" description="F-BAR" evidence="6">
    <location>
        <begin position="25"/>
        <end position="319"/>
    </location>
</feature>
<name>A0A9P6B763_9AGAM</name>
<dbReference type="SUPFAM" id="SSF103657">
    <property type="entry name" value="BAR/IMD domain-like"/>
    <property type="match status" value="1"/>
</dbReference>
<dbReference type="AlphaFoldDB" id="A0A9P6B763"/>
<keyword evidence="2 3" id="KW-0175">Coiled coil</keyword>
<evidence type="ECO:0000256" key="3">
    <source>
        <dbReference type="SAM" id="Coils"/>
    </source>
</evidence>
<accession>A0A9P6B763</accession>
<dbReference type="GO" id="GO:0007165">
    <property type="term" value="P:signal transduction"/>
    <property type="evidence" value="ECO:0007669"/>
    <property type="project" value="InterPro"/>
</dbReference>
<gene>
    <name evidence="7" type="ORF">BS47DRAFT_1370866</name>
</gene>
<dbReference type="SUPFAM" id="SSF48350">
    <property type="entry name" value="GTPase activation domain, GAP"/>
    <property type="match status" value="1"/>
</dbReference>
<dbReference type="PROSITE" id="PS50238">
    <property type="entry name" value="RHOGAP"/>
    <property type="match status" value="1"/>
</dbReference>
<feature type="region of interest" description="Disordered" evidence="4">
    <location>
        <begin position="186"/>
        <end position="206"/>
    </location>
</feature>
<feature type="compositionally biased region" description="Low complexity" evidence="4">
    <location>
        <begin position="373"/>
        <end position="388"/>
    </location>
</feature>
<dbReference type="InterPro" id="IPR027267">
    <property type="entry name" value="AH/BAR_dom_sf"/>
</dbReference>
<dbReference type="PROSITE" id="PS51741">
    <property type="entry name" value="F_BAR"/>
    <property type="match status" value="1"/>
</dbReference>
<dbReference type="EMBL" id="MU128920">
    <property type="protein sequence ID" value="KAF9518998.1"/>
    <property type="molecule type" value="Genomic_DNA"/>
</dbReference>
<evidence type="ECO:0000259" key="6">
    <source>
        <dbReference type="PROSITE" id="PS51741"/>
    </source>
</evidence>
<proteinExistence type="predicted"/>
<dbReference type="Proteomes" id="UP000886523">
    <property type="component" value="Unassembled WGS sequence"/>
</dbReference>
<dbReference type="GO" id="GO:0005737">
    <property type="term" value="C:cytoplasm"/>
    <property type="evidence" value="ECO:0007669"/>
    <property type="project" value="TreeGrafter"/>
</dbReference>
<dbReference type="GO" id="GO:0005096">
    <property type="term" value="F:GTPase activator activity"/>
    <property type="evidence" value="ECO:0007669"/>
    <property type="project" value="UniProtKB-KW"/>
</dbReference>
<organism evidence="7 8">
    <name type="scientific">Hydnum rufescens UP504</name>
    <dbReference type="NCBI Taxonomy" id="1448309"/>
    <lineage>
        <taxon>Eukaryota</taxon>
        <taxon>Fungi</taxon>
        <taxon>Dikarya</taxon>
        <taxon>Basidiomycota</taxon>
        <taxon>Agaricomycotina</taxon>
        <taxon>Agaricomycetes</taxon>
        <taxon>Cantharellales</taxon>
        <taxon>Hydnaceae</taxon>
        <taxon>Hydnum</taxon>
    </lineage>
</organism>
<evidence type="ECO:0000256" key="1">
    <source>
        <dbReference type="ARBA" id="ARBA00022468"/>
    </source>
</evidence>
<evidence type="ECO:0008006" key="9">
    <source>
        <dbReference type="Google" id="ProtNLM"/>
    </source>
</evidence>
<evidence type="ECO:0000313" key="7">
    <source>
        <dbReference type="EMBL" id="KAF9518998.1"/>
    </source>
</evidence>
<comment type="caution">
    <text evidence="7">The sequence shown here is derived from an EMBL/GenBank/DDBJ whole genome shotgun (WGS) entry which is preliminary data.</text>
</comment>
<sequence>MSVMPDYDDARTHEYRCLVDDVVQPGFDEAILRALCDMDCGVPLLLDRIKQSMVSCREASIFLKKRATLEDEYGRGLQKLAKQTSEVYALNDGKAGTFVGAWHSAMKIHEIIGDNRIKFASRLNEMSEELNSLSKEVEKNRKATKDLATRYERSLQESEASLDKYKTRVNVTGEELQRFLISKEGESSRDALMGPGTGTGRMGNRRRRMLLKGRNPASLQRQEEDIRSRMSTASDAYRKAVLETQTLRQEYFNFQLPRILRALKECADEVDLGLQYHLSRYAFLMESTALNDGRSVSPAGVEDGPGIKLVMSSIDNQHDFKVFMQNYPVALAPKGPRREGPWEEGFLPPLPTRSSADKSLDNLSPSSSRPIASTTTGSSSSPSSELPPRSIVPTFGVHLAEQMARDGIELPKVVEKCCTAIRENALDVVGIYRLSGTTSKIQKLKAAFDRDVDAVDLSSPEWTSDINIVASALKLWFRELPEPLLTFSLYQGFVEAAKIENDRLRHIRLHERVNDLPDPNYATLKYLMGHLHEVSEHQSINQMTASNLSIVFGPTLLGPPLTPMGGNSASGHGANGTVANPTDGSGTTLQDMNWQCRAIETILEHYMDIFVDEVRNLKLSALGLRP</sequence>
<dbReference type="Gene3D" id="1.10.555.10">
    <property type="entry name" value="Rho GTPase activation protein"/>
    <property type="match status" value="1"/>
</dbReference>
<evidence type="ECO:0000259" key="5">
    <source>
        <dbReference type="PROSITE" id="PS50238"/>
    </source>
</evidence>
<feature type="region of interest" description="Disordered" evidence="4">
    <location>
        <begin position="333"/>
        <end position="388"/>
    </location>
</feature>
<dbReference type="Gene3D" id="1.20.1270.60">
    <property type="entry name" value="Arfaptin homology (AH) domain/BAR domain"/>
    <property type="match status" value="1"/>
</dbReference>
<dbReference type="InterPro" id="IPR000198">
    <property type="entry name" value="RhoGAP_dom"/>
</dbReference>
<dbReference type="Pfam" id="PF00611">
    <property type="entry name" value="FCH"/>
    <property type="match status" value="1"/>
</dbReference>
<keyword evidence="1" id="KW-0343">GTPase activation</keyword>
<dbReference type="Pfam" id="PF00620">
    <property type="entry name" value="RhoGAP"/>
    <property type="match status" value="1"/>
</dbReference>
<feature type="domain" description="Rho-GAP" evidence="5">
    <location>
        <begin position="397"/>
        <end position="610"/>
    </location>
</feature>
<dbReference type="InterPro" id="IPR031160">
    <property type="entry name" value="F_BAR_dom"/>
</dbReference>
<evidence type="ECO:0000256" key="2">
    <source>
        <dbReference type="PROSITE-ProRule" id="PRU01077"/>
    </source>
</evidence>
<dbReference type="SMART" id="SM00055">
    <property type="entry name" value="FCH"/>
    <property type="match status" value="1"/>
</dbReference>
<dbReference type="OrthoDB" id="79452at2759"/>
<dbReference type="InterPro" id="IPR001060">
    <property type="entry name" value="FCH_dom"/>
</dbReference>
<feature type="coiled-coil region" evidence="3">
    <location>
        <begin position="116"/>
        <end position="168"/>
    </location>
</feature>
<protein>
    <recommendedName>
        <fullName evidence="9">RhoGAP-domain-containing protein</fullName>
    </recommendedName>
</protein>
<dbReference type="PANTHER" id="PTHR23176">
    <property type="entry name" value="RHO/RAC/CDC GTPASE-ACTIVATING PROTEIN"/>
    <property type="match status" value="1"/>
</dbReference>
<dbReference type="PANTHER" id="PTHR23176:SF134">
    <property type="entry name" value="RHO-TYPE GTPASE-ACTIVATING PROTEIN"/>
    <property type="match status" value="1"/>
</dbReference>
<dbReference type="InterPro" id="IPR050729">
    <property type="entry name" value="Rho-GAP"/>
</dbReference>
<keyword evidence="8" id="KW-1185">Reference proteome</keyword>
<feature type="compositionally biased region" description="Polar residues" evidence="4">
    <location>
        <begin position="361"/>
        <end position="372"/>
    </location>
</feature>
<dbReference type="InterPro" id="IPR008936">
    <property type="entry name" value="Rho_GTPase_activation_prot"/>
</dbReference>
<evidence type="ECO:0000256" key="4">
    <source>
        <dbReference type="SAM" id="MobiDB-lite"/>
    </source>
</evidence>
<evidence type="ECO:0000313" key="8">
    <source>
        <dbReference type="Proteomes" id="UP000886523"/>
    </source>
</evidence>
<dbReference type="SMART" id="SM00324">
    <property type="entry name" value="RhoGAP"/>
    <property type="match status" value="1"/>
</dbReference>
<reference evidence="7" key="1">
    <citation type="journal article" date="2020" name="Nat. Commun.">
        <title>Large-scale genome sequencing of mycorrhizal fungi provides insights into the early evolution of symbiotic traits.</title>
        <authorList>
            <person name="Miyauchi S."/>
            <person name="Kiss E."/>
            <person name="Kuo A."/>
            <person name="Drula E."/>
            <person name="Kohler A."/>
            <person name="Sanchez-Garcia M."/>
            <person name="Morin E."/>
            <person name="Andreopoulos B."/>
            <person name="Barry K.W."/>
            <person name="Bonito G."/>
            <person name="Buee M."/>
            <person name="Carver A."/>
            <person name="Chen C."/>
            <person name="Cichocki N."/>
            <person name="Clum A."/>
            <person name="Culley D."/>
            <person name="Crous P.W."/>
            <person name="Fauchery L."/>
            <person name="Girlanda M."/>
            <person name="Hayes R.D."/>
            <person name="Keri Z."/>
            <person name="LaButti K."/>
            <person name="Lipzen A."/>
            <person name="Lombard V."/>
            <person name="Magnuson J."/>
            <person name="Maillard F."/>
            <person name="Murat C."/>
            <person name="Nolan M."/>
            <person name="Ohm R.A."/>
            <person name="Pangilinan J."/>
            <person name="Pereira M.F."/>
            <person name="Perotto S."/>
            <person name="Peter M."/>
            <person name="Pfister S."/>
            <person name="Riley R."/>
            <person name="Sitrit Y."/>
            <person name="Stielow J.B."/>
            <person name="Szollosi G."/>
            <person name="Zifcakova L."/>
            <person name="Stursova M."/>
            <person name="Spatafora J.W."/>
            <person name="Tedersoo L."/>
            <person name="Vaario L.M."/>
            <person name="Yamada A."/>
            <person name="Yan M."/>
            <person name="Wang P."/>
            <person name="Xu J."/>
            <person name="Bruns T."/>
            <person name="Baldrian P."/>
            <person name="Vilgalys R."/>
            <person name="Dunand C."/>
            <person name="Henrissat B."/>
            <person name="Grigoriev I.V."/>
            <person name="Hibbett D."/>
            <person name="Nagy L.G."/>
            <person name="Martin F.M."/>
        </authorList>
    </citation>
    <scope>NUCLEOTIDE SEQUENCE</scope>
    <source>
        <strain evidence="7">UP504</strain>
    </source>
</reference>